<keyword evidence="2" id="KW-0560">Oxidoreductase</keyword>
<evidence type="ECO:0000259" key="3">
    <source>
        <dbReference type="Pfam" id="PF00881"/>
    </source>
</evidence>
<comment type="similarity">
    <text evidence="1">Belongs to the nitroreductase family.</text>
</comment>
<dbReference type="PANTHER" id="PTHR43673:SF10">
    <property type="entry name" value="NADH DEHYDROGENASE_NAD(P)H NITROREDUCTASE XCC3605-RELATED"/>
    <property type="match status" value="1"/>
</dbReference>
<name>A0AAU6UF55_UNCXX</name>
<dbReference type="GO" id="GO:0016491">
    <property type="term" value="F:oxidoreductase activity"/>
    <property type="evidence" value="ECO:0007669"/>
    <property type="project" value="UniProtKB-KW"/>
</dbReference>
<protein>
    <submittedName>
        <fullName evidence="4">Nitroreductase family protein</fullName>
    </submittedName>
</protein>
<evidence type="ECO:0000256" key="2">
    <source>
        <dbReference type="ARBA" id="ARBA00023002"/>
    </source>
</evidence>
<sequence>MLNYFNWYFKNFRFLRFRLKLVDRYTARKVDWINKQTKLGAEYRGDTLSVIRKYAHMLDKGLQNEKREKGRSKEIYAKTKMLFNEFESNSGLRNEPDLCWAKDIINKYERFQYEEVESEELKSFFDPKYIKPEISFLDLENLIKTRRTIRYFEDKHVDDDILEKIFELVNWAPHSCNRQNVRIYYTTDKKLIKKFLPLNSGATGMNEPAVFASICCNTESYYYPLEYNVAYIDASLGAQNIILGAHAFGLGCCVLNWSHASVNEEIELRRKLSIQETDLVIFNLVMGYPKKGAPTPIKKTNNRTIMKVT</sequence>
<organism evidence="4">
    <name type="scientific">bacterium 19NY04SH03</name>
    <dbReference type="NCBI Taxonomy" id="2920647"/>
    <lineage>
        <taxon>Bacteria</taxon>
    </lineage>
</organism>
<dbReference type="PANTHER" id="PTHR43673">
    <property type="entry name" value="NAD(P)H NITROREDUCTASE YDGI-RELATED"/>
    <property type="match status" value="1"/>
</dbReference>
<dbReference type="Gene3D" id="3.40.109.10">
    <property type="entry name" value="NADH Oxidase"/>
    <property type="match status" value="1"/>
</dbReference>
<accession>A0AAU6UF55</accession>
<dbReference type="CDD" id="cd02062">
    <property type="entry name" value="Nitro_FMN_reductase"/>
    <property type="match status" value="1"/>
</dbReference>
<dbReference type="InterPro" id="IPR000415">
    <property type="entry name" value="Nitroreductase-like"/>
</dbReference>
<dbReference type="Pfam" id="PF00881">
    <property type="entry name" value="Nitroreductase"/>
    <property type="match status" value="2"/>
</dbReference>
<dbReference type="AlphaFoldDB" id="A0AAU6UF55"/>
<dbReference type="EMBL" id="CP095346">
    <property type="protein sequence ID" value="XAG72879.1"/>
    <property type="molecule type" value="Genomic_DNA"/>
</dbReference>
<dbReference type="SUPFAM" id="SSF55469">
    <property type="entry name" value="FMN-dependent nitroreductase-like"/>
    <property type="match status" value="1"/>
</dbReference>
<proteinExistence type="inferred from homology"/>
<feature type="domain" description="Nitroreductase" evidence="3">
    <location>
        <begin position="143"/>
        <end position="198"/>
    </location>
</feature>
<gene>
    <name evidence="4" type="ORF">MRN42_13380</name>
</gene>
<feature type="domain" description="Nitroreductase" evidence="3">
    <location>
        <begin position="214"/>
        <end position="288"/>
    </location>
</feature>
<dbReference type="InterPro" id="IPR029479">
    <property type="entry name" value="Nitroreductase"/>
</dbReference>
<evidence type="ECO:0000256" key="1">
    <source>
        <dbReference type="ARBA" id="ARBA00007118"/>
    </source>
</evidence>
<evidence type="ECO:0000313" key="4">
    <source>
        <dbReference type="EMBL" id="XAG72879.1"/>
    </source>
</evidence>
<reference evidence="4" key="1">
    <citation type="submission" date="2022-03" db="EMBL/GenBank/DDBJ databases">
        <title>Sea Food Isolates.</title>
        <authorList>
            <person name="Li c."/>
        </authorList>
    </citation>
    <scope>NUCLEOTIDE SEQUENCE</scope>
    <source>
        <strain evidence="4">19NY04SH03</strain>
    </source>
</reference>